<dbReference type="GeneID" id="115382659"/>
<dbReference type="InterPro" id="IPR007019">
    <property type="entry name" value="SURF6"/>
</dbReference>
<accession>A0A672IBF8</accession>
<feature type="compositionally biased region" description="Low complexity" evidence="4">
    <location>
        <begin position="84"/>
        <end position="98"/>
    </location>
</feature>
<dbReference type="RefSeq" id="XP_029940346.1">
    <property type="nucleotide sequence ID" value="XM_030084486.1"/>
</dbReference>
<dbReference type="OrthoDB" id="444809at2759"/>
<dbReference type="GO" id="GO:0003723">
    <property type="term" value="F:RNA binding"/>
    <property type="evidence" value="ECO:0007669"/>
    <property type="project" value="TreeGrafter"/>
</dbReference>
<evidence type="ECO:0000256" key="1">
    <source>
        <dbReference type="ARBA" id="ARBA00004123"/>
    </source>
</evidence>
<sequence>MDLASKDSYIQKLVSKVISQRDQEPKKRPFVPFKGKNDSGPSKKKKAKNKNGKAKAADVKTSKSQQPQHKPPASPAAQKKKPAAKAGAPAPASVNGAAAEKHQGGNVSSFSTVDVLRKRLHEKIEESRGQGAPKNALSEEVQAKRAKRKLERERKKRKRKEFLMKRLAEQSGQEIKSENEPEVKPKKEQAPAANKRNETAIIFNKVETVEDRYMDKTVKRKNKKQSVKGQITPLTGKNYKRLLSQVEARKTKLEELRAKDEGKALEMEKKIKWTNMLYKAEGLKIKDDEDMLRASLKRKEKFRVQRKKRWDQRSESVVEKMQQQQDRRRRNIQKQKRMKSDKRKERARKKGVVLPEDLKKAKD</sequence>
<evidence type="ECO:0000256" key="3">
    <source>
        <dbReference type="ARBA" id="ARBA00023242"/>
    </source>
</evidence>
<feature type="domain" description="Ribosomal RNA-processing protein 14/surfeit locus protein 6 C-terminal" evidence="5">
    <location>
        <begin position="139"/>
        <end position="344"/>
    </location>
</feature>
<protein>
    <submittedName>
        <fullName evidence="6">Surfeit locus protein 6 homolog</fullName>
    </submittedName>
</protein>
<evidence type="ECO:0000259" key="5">
    <source>
        <dbReference type="Pfam" id="PF04935"/>
    </source>
</evidence>
<dbReference type="InterPro" id="IPR029190">
    <property type="entry name" value="Rrp14/SURF6_C"/>
</dbReference>
<dbReference type="PANTHER" id="PTHR14369">
    <property type="entry name" value="SURFEIT LOCUS PROTEIN 6"/>
    <property type="match status" value="1"/>
</dbReference>
<dbReference type="PANTHER" id="PTHR14369:SF0">
    <property type="entry name" value="SURFEIT LOCUS PROTEIN 6"/>
    <property type="match status" value="1"/>
</dbReference>
<dbReference type="GO" id="GO:0003677">
    <property type="term" value="F:DNA binding"/>
    <property type="evidence" value="ECO:0007669"/>
    <property type="project" value="TreeGrafter"/>
</dbReference>
<evidence type="ECO:0000313" key="6">
    <source>
        <dbReference type="Ensembl" id="ENSSFAP00005038290.1"/>
    </source>
</evidence>
<feature type="compositionally biased region" description="Basic and acidic residues" evidence="4">
    <location>
        <begin position="175"/>
        <end position="189"/>
    </location>
</feature>
<dbReference type="OMA" id="QKKRTDN"/>
<dbReference type="Proteomes" id="UP000472267">
    <property type="component" value="Unassembled WGS sequence"/>
</dbReference>
<dbReference type="GO" id="GO:0042274">
    <property type="term" value="P:ribosomal small subunit biogenesis"/>
    <property type="evidence" value="ECO:0007669"/>
    <property type="project" value="TreeGrafter"/>
</dbReference>
<reference evidence="6" key="2">
    <citation type="submission" date="2025-09" db="UniProtKB">
        <authorList>
            <consortium name="Ensembl"/>
        </authorList>
    </citation>
    <scope>IDENTIFICATION</scope>
</reference>
<dbReference type="InParanoid" id="A0A672IBF8"/>
<dbReference type="Ensembl" id="ENSSFAT00005039721.1">
    <property type="protein sequence ID" value="ENSSFAP00005038290.1"/>
    <property type="gene ID" value="ENSSFAG00005019237.1"/>
</dbReference>
<dbReference type="GO" id="GO:0005730">
    <property type="term" value="C:nucleolus"/>
    <property type="evidence" value="ECO:0007669"/>
    <property type="project" value="TreeGrafter"/>
</dbReference>
<dbReference type="AlphaFoldDB" id="A0A672IBF8"/>
<evidence type="ECO:0000313" key="7">
    <source>
        <dbReference type="Proteomes" id="UP000472267"/>
    </source>
</evidence>
<keyword evidence="3" id="KW-0539">Nucleus</keyword>
<feature type="compositionally biased region" description="Basic residues" evidence="4">
    <location>
        <begin position="42"/>
        <end position="53"/>
    </location>
</feature>
<feature type="compositionally biased region" description="Basic residues" evidence="4">
    <location>
        <begin position="144"/>
        <end position="160"/>
    </location>
</feature>
<feature type="compositionally biased region" description="Basic residues" evidence="4">
    <location>
        <begin position="327"/>
        <end position="351"/>
    </location>
</feature>
<reference evidence="6" key="1">
    <citation type="submission" date="2025-08" db="UniProtKB">
        <authorList>
            <consortium name="Ensembl"/>
        </authorList>
    </citation>
    <scope>IDENTIFICATION</scope>
</reference>
<evidence type="ECO:0000256" key="2">
    <source>
        <dbReference type="ARBA" id="ARBA00005904"/>
    </source>
</evidence>
<keyword evidence="7" id="KW-1185">Reference proteome</keyword>
<proteinExistence type="inferred from homology"/>
<comment type="similarity">
    <text evidence="2">Belongs to the SURF6 family.</text>
</comment>
<name>A0A672IBF8_SALFA</name>
<organism evidence="6 7">
    <name type="scientific">Salarias fasciatus</name>
    <name type="common">Jewelled blenny</name>
    <name type="synonym">Blennius fasciatus</name>
    <dbReference type="NCBI Taxonomy" id="181472"/>
    <lineage>
        <taxon>Eukaryota</taxon>
        <taxon>Metazoa</taxon>
        <taxon>Chordata</taxon>
        <taxon>Craniata</taxon>
        <taxon>Vertebrata</taxon>
        <taxon>Euteleostomi</taxon>
        <taxon>Actinopterygii</taxon>
        <taxon>Neopterygii</taxon>
        <taxon>Teleostei</taxon>
        <taxon>Neoteleostei</taxon>
        <taxon>Acanthomorphata</taxon>
        <taxon>Ovalentaria</taxon>
        <taxon>Blenniimorphae</taxon>
        <taxon>Blenniiformes</taxon>
        <taxon>Blennioidei</taxon>
        <taxon>Blenniidae</taxon>
        <taxon>Salariinae</taxon>
        <taxon>Salarias</taxon>
    </lineage>
</organism>
<dbReference type="Pfam" id="PF04935">
    <property type="entry name" value="SURF6"/>
    <property type="match status" value="1"/>
</dbReference>
<dbReference type="GO" id="GO:0042273">
    <property type="term" value="P:ribosomal large subunit biogenesis"/>
    <property type="evidence" value="ECO:0007669"/>
    <property type="project" value="TreeGrafter"/>
</dbReference>
<evidence type="ECO:0000256" key="4">
    <source>
        <dbReference type="SAM" id="MobiDB-lite"/>
    </source>
</evidence>
<feature type="region of interest" description="Disordered" evidence="4">
    <location>
        <begin position="302"/>
        <end position="363"/>
    </location>
</feature>
<comment type="subcellular location">
    <subcellularLocation>
        <location evidence="1">Nucleus</location>
    </subcellularLocation>
</comment>
<feature type="region of interest" description="Disordered" evidence="4">
    <location>
        <begin position="17"/>
        <end position="198"/>
    </location>
</feature>
<gene>
    <name evidence="6" type="primary">LOC115382659</name>
</gene>